<reference evidence="1" key="1">
    <citation type="submission" date="2023-03" db="EMBL/GenBank/DDBJ databases">
        <title>Massive genome expansion in bonnet fungi (Mycena s.s.) driven by repeated elements and novel gene families across ecological guilds.</title>
        <authorList>
            <consortium name="Lawrence Berkeley National Laboratory"/>
            <person name="Harder C.B."/>
            <person name="Miyauchi S."/>
            <person name="Viragh M."/>
            <person name="Kuo A."/>
            <person name="Thoen E."/>
            <person name="Andreopoulos B."/>
            <person name="Lu D."/>
            <person name="Skrede I."/>
            <person name="Drula E."/>
            <person name="Henrissat B."/>
            <person name="Morin E."/>
            <person name="Kohler A."/>
            <person name="Barry K."/>
            <person name="LaButti K."/>
            <person name="Morin E."/>
            <person name="Salamov A."/>
            <person name="Lipzen A."/>
            <person name="Mereny Z."/>
            <person name="Hegedus B."/>
            <person name="Baldrian P."/>
            <person name="Stursova M."/>
            <person name="Weitz H."/>
            <person name="Taylor A."/>
            <person name="Grigoriev I.V."/>
            <person name="Nagy L.G."/>
            <person name="Martin F."/>
            <person name="Kauserud H."/>
        </authorList>
    </citation>
    <scope>NUCLEOTIDE SEQUENCE</scope>
    <source>
        <strain evidence="1">9284</strain>
    </source>
</reference>
<proteinExistence type="predicted"/>
<organism evidence="1 2">
    <name type="scientific">Roridomyces roridus</name>
    <dbReference type="NCBI Taxonomy" id="1738132"/>
    <lineage>
        <taxon>Eukaryota</taxon>
        <taxon>Fungi</taxon>
        <taxon>Dikarya</taxon>
        <taxon>Basidiomycota</taxon>
        <taxon>Agaricomycotina</taxon>
        <taxon>Agaricomycetes</taxon>
        <taxon>Agaricomycetidae</taxon>
        <taxon>Agaricales</taxon>
        <taxon>Marasmiineae</taxon>
        <taxon>Mycenaceae</taxon>
        <taxon>Roridomyces</taxon>
    </lineage>
</organism>
<comment type="caution">
    <text evidence="1">The sequence shown here is derived from an EMBL/GenBank/DDBJ whole genome shotgun (WGS) entry which is preliminary data.</text>
</comment>
<protein>
    <submittedName>
        <fullName evidence="1">Uncharacterized protein</fullName>
    </submittedName>
</protein>
<name>A0AAD7BES1_9AGAR</name>
<sequence>MANPWPQVGIETYKVISLTALGEVSAYYDDFARTLGEIPDERGLTDQFLLKLAHGHARFYGTRTTTAVEGREGHDYIFQCTIKRPTDGQVERVKMYIQAKTFKPDNNGILVADFTYQNANGMQMNLLRNTVAQARINNPTIRSFAGYLIYCTDRQFNLFIPVDDVIAAYTILPNNPGPVVANRALSQLFVQDKLKYPIFDLLQDAM</sequence>
<dbReference type="EMBL" id="JARKIF010000019">
    <property type="protein sequence ID" value="KAJ7618716.1"/>
    <property type="molecule type" value="Genomic_DNA"/>
</dbReference>
<gene>
    <name evidence="1" type="ORF">FB45DRAFT_872111</name>
</gene>
<keyword evidence="2" id="KW-1185">Reference proteome</keyword>
<dbReference type="AlphaFoldDB" id="A0AAD7BES1"/>
<accession>A0AAD7BES1</accession>
<evidence type="ECO:0000313" key="2">
    <source>
        <dbReference type="Proteomes" id="UP001221142"/>
    </source>
</evidence>
<dbReference type="Proteomes" id="UP001221142">
    <property type="component" value="Unassembled WGS sequence"/>
</dbReference>
<evidence type="ECO:0000313" key="1">
    <source>
        <dbReference type="EMBL" id="KAJ7618716.1"/>
    </source>
</evidence>